<evidence type="ECO:0000313" key="2">
    <source>
        <dbReference type="EMBL" id="XDQ52465.1"/>
    </source>
</evidence>
<accession>A0AB39RCB9</accession>
<gene>
    <name evidence="2" type="ORF">AB5J53_12770</name>
</gene>
<protein>
    <submittedName>
        <fullName evidence="2">Uncharacterized protein</fullName>
    </submittedName>
</protein>
<evidence type="ECO:0000256" key="1">
    <source>
        <dbReference type="SAM" id="MobiDB-lite"/>
    </source>
</evidence>
<proteinExistence type="predicted"/>
<dbReference type="RefSeq" id="WP_369245746.1">
    <property type="nucleotide sequence ID" value="NZ_CP163443.1"/>
</dbReference>
<organism evidence="2">
    <name type="scientific">Streptomyces sp. R41</name>
    <dbReference type="NCBI Taxonomy" id="3238632"/>
    <lineage>
        <taxon>Bacteria</taxon>
        <taxon>Bacillati</taxon>
        <taxon>Actinomycetota</taxon>
        <taxon>Actinomycetes</taxon>
        <taxon>Kitasatosporales</taxon>
        <taxon>Streptomycetaceae</taxon>
        <taxon>Streptomyces</taxon>
    </lineage>
</organism>
<feature type="region of interest" description="Disordered" evidence="1">
    <location>
        <begin position="1"/>
        <end position="23"/>
    </location>
</feature>
<dbReference type="AlphaFoldDB" id="A0AB39RCB9"/>
<dbReference type="EMBL" id="CP163443">
    <property type="protein sequence ID" value="XDQ52465.1"/>
    <property type="molecule type" value="Genomic_DNA"/>
</dbReference>
<sequence>MRLGKALATGVAEEQVHLEEEELPEMVEELEASVSEEVPVGR</sequence>
<reference evidence="2" key="1">
    <citation type="submission" date="2024-07" db="EMBL/GenBank/DDBJ databases">
        <authorList>
            <person name="Yu S.T."/>
        </authorList>
    </citation>
    <scope>NUCLEOTIDE SEQUENCE</scope>
    <source>
        <strain evidence="2">R41</strain>
    </source>
</reference>
<name>A0AB39RCB9_9ACTN</name>